<feature type="transmembrane region" description="Helical" evidence="5">
    <location>
        <begin position="248"/>
        <end position="273"/>
    </location>
</feature>
<dbReference type="Proteomes" id="UP000595564">
    <property type="component" value="Chromosome"/>
</dbReference>
<feature type="transmembrane region" description="Helical" evidence="5">
    <location>
        <begin position="104"/>
        <end position="127"/>
    </location>
</feature>
<keyword evidence="4 5" id="KW-0472">Membrane</keyword>
<comment type="subcellular location">
    <subcellularLocation>
        <location evidence="1">Membrane</location>
        <topology evidence="1">Multi-pass membrane protein</topology>
    </subcellularLocation>
</comment>
<accession>A0A7R6PQB6</accession>
<dbReference type="GO" id="GO:0005886">
    <property type="term" value="C:plasma membrane"/>
    <property type="evidence" value="ECO:0007669"/>
    <property type="project" value="TreeGrafter"/>
</dbReference>
<evidence type="ECO:0000256" key="5">
    <source>
        <dbReference type="SAM" id="Phobius"/>
    </source>
</evidence>
<proteinExistence type="predicted"/>
<dbReference type="PANTHER" id="PTHR43359">
    <property type="entry name" value="FORMATE HYDROGENLYASE SUBUNIT 4"/>
    <property type="match status" value="1"/>
</dbReference>
<dbReference type="Pfam" id="PF00146">
    <property type="entry name" value="NADHdh"/>
    <property type="match status" value="1"/>
</dbReference>
<evidence type="ECO:0000256" key="2">
    <source>
        <dbReference type="ARBA" id="ARBA00022692"/>
    </source>
</evidence>
<evidence type="ECO:0000313" key="6">
    <source>
        <dbReference type="EMBL" id="BBB33381.1"/>
    </source>
</evidence>
<sequence>MSMGMKILNIVAYPFIAFIVGMLYMGIARNIIGRIHRRWGPPVFQNLIDVFKLYRKREAGSHGVMFHLGPIIMVTGIVSCLYFVPLLNNGVWLKGFSFEGDLILVTYLMVLGSLGMALGVGQGGVPFGVMGVTRGLTRLIGLEIPYFIAIIVLMAHYNTASINKIMELQAGGITHWGMFKLPLAFIASLFSFWGMMGASPFDIPGAPQEVASGPATEFGGKYLALMMTSRGIFGFLKLTLWVDLFMGGAATILILIGKTFLLFLTVLFVSAVYSRFKVEQAVDFMWRYPTLIGLIALVIEMVR</sequence>
<dbReference type="GO" id="GO:0016491">
    <property type="term" value="F:oxidoreductase activity"/>
    <property type="evidence" value="ECO:0007669"/>
    <property type="project" value="UniProtKB-KW"/>
</dbReference>
<dbReference type="EC" id="1.6.5.3" evidence="6"/>
<dbReference type="KEGG" id="thyd:TTHT_1929"/>
<evidence type="ECO:0000256" key="4">
    <source>
        <dbReference type="ARBA" id="ARBA00023136"/>
    </source>
</evidence>
<organism evidence="6 7">
    <name type="scientific">Thermotomaculum hydrothermale</name>
    <dbReference type="NCBI Taxonomy" id="981385"/>
    <lineage>
        <taxon>Bacteria</taxon>
        <taxon>Pseudomonadati</taxon>
        <taxon>Acidobacteriota</taxon>
        <taxon>Holophagae</taxon>
        <taxon>Thermotomaculales</taxon>
        <taxon>Thermotomaculaceae</taxon>
        <taxon>Thermotomaculum</taxon>
    </lineage>
</organism>
<dbReference type="AlphaFoldDB" id="A0A7R6PQB6"/>
<feature type="transmembrane region" description="Helical" evidence="5">
    <location>
        <begin position="139"/>
        <end position="157"/>
    </location>
</feature>
<evidence type="ECO:0000313" key="7">
    <source>
        <dbReference type="Proteomes" id="UP000595564"/>
    </source>
</evidence>
<name>A0A7R6PQB6_9BACT</name>
<keyword evidence="6" id="KW-0560">Oxidoreductase</keyword>
<feature type="transmembrane region" description="Helical" evidence="5">
    <location>
        <begin position="177"/>
        <end position="201"/>
    </location>
</feature>
<protein>
    <submittedName>
        <fullName evidence="6">NADH-quinone oxidoreductase subunit H</fullName>
        <ecNumber evidence="6">1.6.5.3</ecNumber>
    </submittedName>
</protein>
<keyword evidence="2 5" id="KW-0812">Transmembrane</keyword>
<dbReference type="EMBL" id="AP017470">
    <property type="protein sequence ID" value="BBB33381.1"/>
    <property type="molecule type" value="Genomic_DNA"/>
</dbReference>
<gene>
    <name evidence="6" type="ORF">TTHT_1929</name>
</gene>
<evidence type="ECO:0000256" key="3">
    <source>
        <dbReference type="ARBA" id="ARBA00022989"/>
    </source>
</evidence>
<feature type="transmembrane region" description="Helical" evidence="5">
    <location>
        <begin position="64"/>
        <end position="84"/>
    </location>
</feature>
<feature type="transmembrane region" description="Helical" evidence="5">
    <location>
        <begin position="12"/>
        <end position="32"/>
    </location>
</feature>
<feature type="transmembrane region" description="Helical" evidence="5">
    <location>
        <begin position="285"/>
        <end position="302"/>
    </location>
</feature>
<evidence type="ECO:0000256" key="1">
    <source>
        <dbReference type="ARBA" id="ARBA00004141"/>
    </source>
</evidence>
<dbReference type="InterPro" id="IPR052561">
    <property type="entry name" value="ComplexI_Subunit1"/>
</dbReference>
<dbReference type="InterPro" id="IPR001694">
    <property type="entry name" value="NADH_UbQ_OxRdtase_su1/FPO"/>
</dbReference>
<keyword evidence="7" id="KW-1185">Reference proteome</keyword>
<keyword evidence="3 5" id="KW-1133">Transmembrane helix</keyword>
<dbReference type="PANTHER" id="PTHR43359:SF1">
    <property type="entry name" value="FORMATE HYDROGENLYASE SUBUNIT 4-RELATED"/>
    <property type="match status" value="1"/>
</dbReference>
<reference evidence="6 7" key="1">
    <citation type="journal article" date="2012" name="Extremophiles">
        <title>Thermotomaculum hydrothermale gen. nov., sp. nov., a novel heterotrophic thermophile within the phylum Acidobacteria from a deep-sea hydrothermal vent chimney in the Southern Okinawa Trough.</title>
        <authorList>
            <person name="Izumi H."/>
            <person name="Nunoura T."/>
            <person name="Miyazaki M."/>
            <person name="Mino S."/>
            <person name="Toki T."/>
            <person name="Takai K."/>
            <person name="Sako Y."/>
            <person name="Sawabe T."/>
            <person name="Nakagawa S."/>
        </authorList>
    </citation>
    <scope>NUCLEOTIDE SEQUENCE [LARGE SCALE GENOMIC DNA]</scope>
    <source>
        <strain evidence="6 7">AC55</strain>
    </source>
</reference>